<organism evidence="1 2">
    <name type="scientific">Cedratvirus A11</name>
    <dbReference type="NCBI Taxonomy" id="1903266"/>
    <lineage>
        <taxon>Viruses</taxon>
        <taxon>Pithoviruses</taxon>
        <taxon>Orthocedratvirinae</taxon>
        <taxon>Alphacedratvirus</taxon>
        <taxon>Alphacedratvirus aljazairmassiliense</taxon>
    </lineage>
</organism>
<name>A0A1M7XUT4_9VIRU</name>
<reference evidence="1 2" key="1">
    <citation type="submission" date="2016-11" db="EMBL/GenBank/DDBJ databases">
        <authorList>
            <consortium name="Urmite Genomes"/>
        </authorList>
    </citation>
    <scope>NUCLEOTIDE SEQUENCE [LARGE SCALE GENOMIC DNA]</scope>
    <source>
        <strain evidence="1 2">A11</strain>
    </source>
</reference>
<dbReference type="RefSeq" id="YP_009329212.1">
    <property type="nucleotide sequence ID" value="NC_032108.1"/>
</dbReference>
<gene>
    <name evidence="1" type="ORF">BQ3484_272</name>
</gene>
<protein>
    <submittedName>
        <fullName evidence="1">Uncharacterized protein</fullName>
    </submittedName>
</protein>
<dbReference type="EMBL" id="LT671577">
    <property type="protein sequence ID" value="SHO33340.1"/>
    <property type="molecule type" value="Genomic_DNA"/>
</dbReference>
<dbReference type="GeneID" id="30523232"/>
<proteinExistence type="predicted"/>
<accession>A0A1M7XUT4</accession>
<dbReference type="Proteomes" id="UP000201465">
    <property type="component" value="Segment"/>
</dbReference>
<dbReference type="KEGG" id="vg:30523232"/>
<keyword evidence="2" id="KW-1185">Reference proteome</keyword>
<sequence length="322" mass="37648">MQPEPISPRSEILMTIIEQMGIKDILWMSLVYPELFEESTWKKLTKHHLASDWEHYSFLSDNPRKRFVQIAIRKSLLRAPSITTQVWFALLNQRKDLIEILCKEYPQETRKVCLGLTREENIYFNRPMVNSACSRLGYMPSEREKAIAEFKPGKKAGLNQTDQIRMTSLTRDVHPSYSENFLQENSNDLCFFIYSVTQERDLLEKLLDRVSTEETLPSIKRNILCNLYRGNHMHLAKRFEEKHDTSLTLAVLLSCLTDYYLNTGDEKGLYLSLVTLEEQGLLCPGSYHSKIFDLELEEVATLLERNKIFSNRVTKDLSRRLL</sequence>
<evidence type="ECO:0000313" key="1">
    <source>
        <dbReference type="EMBL" id="SHO33340.1"/>
    </source>
</evidence>
<evidence type="ECO:0000313" key="2">
    <source>
        <dbReference type="Proteomes" id="UP000201465"/>
    </source>
</evidence>